<evidence type="ECO:0000313" key="2">
    <source>
        <dbReference type="Proteomes" id="UP000784294"/>
    </source>
</evidence>
<protein>
    <submittedName>
        <fullName evidence="1">Uncharacterized protein</fullName>
    </submittedName>
</protein>
<gene>
    <name evidence="1" type="ORF">PXEA_LOCUS18743</name>
</gene>
<dbReference type="AlphaFoldDB" id="A0A3S5CIY5"/>
<sequence length="151" mass="17263">MGIRKRYHFNSAKIYCSLFLFTSIPYSSLFPISDMHIPTQKLKLKYLKQVPQRSKMRTQGEGTSQDRTTQHVLSSLHTFSPTGKSMETIEGSIQVMSPIIMDTIRDLPPLDLKELQQRPGTRQIMPRTVISYISKVSGLKKEVLLASRRPP</sequence>
<reference evidence="1" key="1">
    <citation type="submission" date="2018-11" db="EMBL/GenBank/DDBJ databases">
        <authorList>
            <consortium name="Pathogen Informatics"/>
        </authorList>
    </citation>
    <scope>NUCLEOTIDE SEQUENCE</scope>
</reference>
<proteinExistence type="predicted"/>
<dbReference type="Proteomes" id="UP000784294">
    <property type="component" value="Unassembled WGS sequence"/>
</dbReference>
<name>A0A3S5CIY5_9PLAT</name>
<organism evidence="1 2">
    <name type="scientific">Protopolystoma xenopodis</name>
    <dbReference type="NCBI Taxonomy" id="117903"/>
    <lineage>
        <taxon>Eukaryota</taxon>
        <taxon>Metazoa</taxon>
        <taxon>Spiralia</taxon>
        <taxon>Lophotrochozoa</taxon>
        <taxon>Platyhelminthes</taxon>
        <taxon>Monogenea</taxon>
        <taxon>Polyopisthocotylea</taxon>
        <taxon>Polystomatidea</taxon>
        <taxon>Polystomatidae</taxon>
        <taxon>Protopolystoma</taxon>
    </lineage>
</organism>
<keyword evidence="2" id="KW-1185">Reference proteome</keyword>
<dbReference type="EMBL" id="CAAALY010072886">
    <property type="protein sequence ID" value="VEL25303.1"/>
    <property type="molecule type" value="Genomic_DNA"/>
</dbReference>
<accession>A0A3S5CIY5</accession>
<comment type="caution">
    <text evidence="1">The sequence shown here is derived from an EMBL/GenBank/DDBJ whole genome shotgun (WGS) entry which is preliminary data.</text>
</comment>
<evidence type="ECO:0000313" key="1">
    <source>
        <dbReference type="EMBL" id="VEL25303.1"/>
    </source>
</evidence>